<dbReference type="AlphaFoldDB" id="A0AAD8KYE4"/>
<accession>A0AAD8KYE4</accession>
<name>A0AAD8KYE4_TARER</name>
<evidence type="ECO:0000256" key="1">
    <source>
        <dbReference type="SAM" id="MobiDB-lite"/>
    </source>
</evidence>
<keyword evidence="3" id="KW-1185">Reference proteome</keyword>
<gene>
    <name evidence="2" type="ORF">QVD17_07926</name>
</gene>
<evidence type="ECO:0000313" key="3">
    <source>
        <dbReference type="Proteomes" id="UP001229421"/>
    </source>
</evidence>
<evidence type="ECO:0000313" key="2">
    <source>
        <dbReference type="EMBL" id="KAK1431467.1"/>
    </source>
</evidence>
<reference evidence="2" key="1">
    <citation type="journal article" date="2023" name="bioRxiv">
        <title>Improved chromosome-level genome assembly for marigold (Tagetes erecta).</title>
        <authorList>
            <person name="Jiang F."/>
            <person name="Yuan L."/>
            <person name="Wang S."/>
            <person name="Wang H."/>
            <person name="Xu D."/>
            <person name="Wang A."/>
            <person name="Fan W."/>
        </authorList>
    </citation>
    <scope>NUCLEOTIDE SEQUENCE</scope>
    <source>
        <strain evidence="2">WSJ</strain>
        <tissue evidence="2">Leaf</tissue>
    </source>
</reference>
<organism evidence="2 3">
    <name type="scientific">Tagetes erecta</name>
    <name type="common">African marigold</name>
    <dbReference type="NCBI Taxonomy" id="13708"/>
    <lineage>
        <taxon>Eukaryota</taxon>
        <taxon>Viridiplantae</taxon>
        <taxon>Streptophyta</taxon>
        <taxon>Embryophyta</taxon>
        <taxon>Tracheophyta</taxon>
        <taxon>Spermatophyta</taxon>
        <taxon>Magnoliopsida</taxon>
        <taxon>eudicotyledons</taxon>
        <taxon>Gunneridae</taxon>
        <taxon>Pentapetalae</taxon>
        <taxon>asterids</taxon>
        <taxon>campanulids</taxon>
        <taxon>Asterales</taxon>
        <taxon>Asteraceae</taxon>
        <taxon>Asteroideae</taxon>
        <taxon>Heliantheae alliance</taxon>
        <taxon>Tageteae</taxon>
        <taxon>Tagetes</taxon>
    </lineage>
</organism>
<feature type="region of interest" description="Disordered" evidence="1">
    <location>
        <begin position="1"/>
        <end position="37"/>
    </location>
</feature>
<sequence length="85" mass="9619">MVMGDQGYRKDDVAAVDEDINTPTSEESVCSNQHQSPNDTKYWVPIVSDGLKPPIGMLFSEWEEVHAMYEKYVEASGFDIRMSTN</sequence>
<dbReference type="EMBL" id="JAUHHV010000002">
    <property type="protein sequence ID" value="KAK1431467.1"/>
    <property type="molecule type" value="Genomic_DNA"/>
</dbReference>
<protein>
    <submittedName>
        <fullName evidence="2">Uncharacterized protein</fullName>
    </submittedName>
</protein>
<proteinExistence type="predicted"/>
<comment type="caution">
    <text evidence="2">The sequence shown here is derived from an EMBL/GenBank/DDBJ whole genome shotgun (WGS) entry which is preliminary data.</text>
</comment>
<dbReference type="Proteomes" id="UP001229421">
    <property type="component" value="Unassembled WGS sequence"/>
</dbReference>
<feature type="compositionally biased region" description="Polar residues" evidence="1">
    <location>
        <begin position="21"/>
        <end position="37"/>
    </location>
</feature>